<accession>B3RLV5</accession>
<evidence type="ECO:0000256" key="3">
    <source>
        <dbReference type="ARBA" id="ARBA00022448"/>
    </source>
</evidence>
<dbReference type="Proteomes" id="UP000009022">
    <property type="component" value="Unassembled WGS sequence"/>
</dbReference>
<dbReference type="HOGENOM" id="CLU_013430_4_3_1"/>
<dbReference type="InterPro" id="IPR058533">
    <property type="entry name" value="Cation_efflux_TM"/>
</dbReference>
<evidence type="ECO:0000256" key="4">
    <source>
        <dbReference type="ARBA" id="ARBA00022692"/>
    </source>
</evidence>
<keyword evidence="5" id="KW-0862">Zinc</keyword>
<feature type="transmembrane region" description="Helical" evidence="9">
    <location>
        <begin position="79"/>
        <end position="100"/>
    </location>
</feature>
<proteinExistence type="inferred from homology"/>
<dbReference type="GO" id="GO:0005385">
    <property type="term" value="F:zinc ion transmembrane transporter activity"/>
    <property type="evidence" value="ECO:0000318"/>
    <property type="project" value="GO_Central"/>
</dbReference>
<comment type="similarity">
    <text evidence="2">Belongs to the cation diffusion facilitator (CDF) transporter (TC 2.A.4) family. SLC30A subfamily.</text>
</comment>
<evidence type="ECO:0000256" key="6">
    <source>
        <dbReference type="ARBA" id="ARBA00022989"/>
    </source>
</evidence>
<dbReference type="STRING" id="10228.B3RLV5"/>
<dbReference type="GO" id="GO:0071577">
    <property type="term" value="P:zinc ion transmembrane transport"/>
    <property type="evidence" value="ECO:0000318"/>
    <property type="project" value="GO_Central"/>
</dbReference>
<keyword evidence="7 9" id="KW-0472">Membrane</keyword>
<dbReference type="SUPFAM" id="SSF161111">
    <property type="entry name" value="Cation efflux protein transmembrane domain-like"/>
    <property type="match status" value="1"/>
</dbReference>
<feature type="compositionally biased region" description="Polar residues" evidence="8">
    <location>
        <begin position="155"/>
        <end position="181"/>
    </location>
</feature>
<dbReference type="InterPro" id="IPR027469">
    <property type="entry name" value="Cation_efflux_TMD_sf"/>
</dbReference>
<dbReference type="InterPro" id="IPR002524">
    <property type="entry name" value="Cation_efflux"/>
</dbReference>
<dbReference type="PANTHER" id="PTHR45820">
    <property type="entry name" value="FI23527P1"/>
    <property type="match status" value="1"/>
</dbReference>
<protein>
    <recommendedName>
        <fullName evidence="14">Zinc transporter 1</fullName>
    </recommendedName>
</protein>
<feature type="transmembrane region" description="Helical" evidence="9">
    <location>
        <begin position="38"/>
        <end position="59"/>
    </location>
</feature>
<keyword evidence="4 9" id="KW-0812">Transmembrane</keyword>
<sequence length="343" mass="37838">MGNKFNSKSCRLLVMMVLTSTFFLAEIIVGYITKSMALVADSFHMLSDVVALFVGLFAVRISKRRSDKNTFGWARAEVLGALVNAVFLLALCFSILVESLKRIIEPEKIENAILIVGVGSGGLFLNLVGLFLFRGHGGHGHSHGGGGGSHGHSHANSNRTQKLENGSVTSGEDNNKKATQLQSSTQMNMRGVYLHVLGDTLGSVIVVISGLMIYFIEENWVIYIDPGMSILMVIIIMKTTIPLLKESSLILLQTVPTHINVEEVQERLLDTINGVLSIHEFHVWQLAGNRIIASCHIKCRTPLDYVSMARDLKNFFHELGIHSTTIQPEFEEVIVCYFINNIG</sequence>
<feature type="region of interest" description="Disordered" evidence="8">
    <location>
        <begin position="142"/>
        <end position="181"/>
    </location>
</feature>
<feature type="domain" description="Cation efflux protein cytoplasmic" evidence="11">
    <location>
        <begin position="257"/>
        <end position="300"/>
    </location>
</feature>
<feature type="transmembrane region" description="Helical" evidence="9">
    <location>
        <begin position="192"/>
        <end position="214"/>
    </location>
</feature>
<dbReference type="Pfam" id="PF16916">
    <property type="entry name" value="ZT_dimer"/>
    <property type="match status" value="1"/>
</dbReference>
<dbReference type="eggNOG" id="KOG1483">
    <property type="taxonomic scope" value="Eukaryota"/>
</dbReference>
<dbReference type="Pfam" id="PF01545">
    <property type="entry name" value="Cation_efflux"/>
    <property type="match status" value="1"/>
</dbReference>
<dbReference type="PANTHER" id="PTHR45820:SF4">
    <property type="entry name" value="ZINC TRANSPORTER 63C, ISOFORM F"/>
    <property type="match status" value="1"/>
</dbReference>
<evidence type="ECO:0000313" key="12">
    <source>
        <dbReference type="EMBL" id="EDV28852.1"/>
    </source>
</evidence>
<keyword evidence="6 9" id="KW-1133">Transmembrane helix</keyword>
<evidence type="ECO:0000259" key="11">
    <source>
        <dbReference type="Pfam" id="PF16916"/>
    </source>
</evidence>
<dbReference type="FunCoup" id="B3RLV5">
    <property type="interactions" value="1444"/>
</dbReference>
<feature type="domain" description="Cation efflux protein transmembrane" evidence="10">
    <location>
        <begin position="12"/>
        <end position="252"/>
    </location>
</feature>
<feature type="transmembrane region" description="Helical" evidence="9">
    <location>
        <begin position="12"/>
        <end position="32"/>
    </location>
</feature>
<dbReference type="OrthoDB" id="29444at2759"/>
<evidence type="ECO:0000256" key="9">
    <source>
        <dbReference type="SAM" id="Phobius"/>
    </source>
</evidence>
<feature type="transmembrane region" description="Helical" evidence="9">
    <location>
        <begin position="112"/>
        <end position="133"/>
    </location>
</feature>
<evidence type="ECO:0000256" key="7">
    <source>
        <dbReference type="ARBA" id="ARBA00023136"/>
    </source>
</evidence>
<keyword evidence="13" id="KW-1185">Reference proteome</keyword>
<keyword evidence="3" id="KW-0813">Transport</keyword>
<dbReference type="GO" id="GO:0016020">
    <property type="term" value="C:membrane"/>
    <property type="evidence" value="ECO:0000318"/>
    <property type="project" value="GO_Central"/>
</dbReference>
<name>B3RLV5_TRIAD</name>
<dbReference type="PhylomeDB" id="B3RLV5"/>
<dbReference type="EMBL" id="DS985241">
    <property type="protein sequence ID" value="EDV28852.1"/>
    <property type="molecule type" value="Genomic_DNA"/>
</dbReference>
<organism evidence="12 13">
    <name type="scientific">Trichoplax adhaerens</name>
    <name type="common">Trichoplax reptans</name>
    <dbReference type="NCBI Taxonomy" id="10228"/>
    <lineage>
        <taxon>Eukaryota</taxon>
        <taxon>Metazoa</taxon>
        <taxon>Placozoa</taxon>
        <taxon>Uniplacotomia</taxon>
        <taxon>Trichoplacea</taxon>
        <taxon>Trichoplacidae</taxon>
        <taxon>Trichoplax</taxon>
    </lineage>
</organism>
<dbReference type="InParanoid" id="B3RLV5"/>
<dbReference type="KEGG" id="tad:TRIADDRAFT_20152"/>
<dbReference type="NCBIfam" id="TIGR01297">
    <property type="entry name" value="CDF"/>
    <property type="match status" value="1"/>
</dbReference>
<dbReference type="CTD" id="6750007"/>
<feature type="transmembrane region" description="Helical" evidence="9">
    <location>
        <begin position="220"/>
        <end position="237"/>
    </location>
</feature>
<evidence type="ECO:0000256" key="2">
    <source>
        <dbReference type="ARBA" id="ARBA00008873"/>
    </source>
</evidence>
<dbReference type="Gene3D" id="1.20.1510.10">
    <property type="entry name" value="Cation efflux protein transmembrane domain"/>
    <property type="match status" value="1"/>
</dbReference>
<dbReference type="RefSeq" id="XP_002108054.1">
    <property type="nucleotide sequence ID" value="XM_002108018.1"/>
</dbReference>
<dbReference type="GeneID" id="6750007"/>
<evidence type="ECO:0000256" key="8">
    <source>
        <dbReference type="SAM" id="MobiDB-lite"/>
    </source>
</evidence>
<evidence type="ECO:0000256" key="5">
    <source>
        <dbReference type="ARBA" id="ARBA00022833"/>
    </source>
</evidence>
<evidence type="ECO:0008006" key="14">
    <source>
        <dbReference type="Google" id="ProtNLM"/>
    </source>
</evidence>
<reference evidence="12 13" key="1">
    <citation type="journal article" date="2008" name="Nature">
        <title>The Trichoplax genome and the nature of placozoans.</title>
        <authorList>
            <person name="Srivastava M."/>
            <person name="Begovic E."/>
            <person name="Chapman J."/>
            <person name="Putnam N.H."/>
            <person name="Hellsten U."/>
            <person name="Kawashima T."/>
            <person name="Kuo A."/>
            <person name="Mitros T."/>
            <person name="Salamov A."/>
            <person name="Carpenter M.L."/>
            <person name="Signorovitch A.Y."/>
            <person name="Moreno M.A."/>
            <person name="Kamm K."/>
            <person name="Grimwood J."/>
            <person name="Schmutz J."/>
            <person name="Shapiro H."/>
            <person name="Grigoriev I.V."/>
            <person name="Buss L.W."/>
            <person name="Schierwater B."/>
            <person name="Dellaporta S.L."/>
            <person name="Rokhsar D.S."/>
        </authorList>
    </citation>
    <scope>NUCLEOTIDE SEQUENCE [LARGE SCALE GENOMIC DNA]</scope>
    <source>
        <strain evidence="12 13">Grell-BS-1999</strain>
    </source>
</reference>
<dbReference type="AlphaFoldDB" id="B3RLV5"/>
<evidence type="ECO:0000313" key="13">
    <source>
        <dbReference type="Proteomes" id="UP000009022"/>
    </source>
</evidence>
<dbReference type="OMA" id="CFTIFVD"/>
<dbReference type="InterPro" id="IPR027470">
    <property type="entry name" value="Cation_efflux_CTD"/>
</dbReference>
<evidence type="ECO:0000259" key="10">
    <source>
        <dbReference type="Pfam" id="PF01545"/>
    </source>
</evidence>
<evidence type="ECO:0000256" key="1">
    <source>
        <dbReference type="ARBA" id="ARBA00004141"/>
    </source>
</evidence>
<dbReference type="GO" id="GO:0006882">
    <property type="term" value="P:intracellular zinc ion homeostasis"/>
    <property type="evidence" value="ECO:0000318"/>
    <property type="project" value="GO_Central"/>
</dbReference>
<gene>
    <name evidence="12" type="ORF">TRIADDRAFT_20152</name>
</gene>
<dbReference type="GO" id="GO:0010312">
    <property type="term" value="P:detoxification of zinc ion"/>
    <property type="evidence" value="ECO:0000318"/>
    <property type="project" value="GO_Central"/>
</dbReference>
<comment type="subcellular location">
    <subcellularLocation>
        <location evidence="1">Membrane</location>
        <topology evidence="1">Multi-pass membrane protein</topology>
    </subcellularLocation>
</comment>